<dbReference type="InterPro" id="IPR029028">
    <property type="entry name" value="Alpha/beta_knot_MTases"/>
</dbReference>
<evidence type="ECO:0000259" key="3">
    <source>
        <dbReference type="Pfam" id="PF00588"/>
    </source>
</evidence>
<dbReference type="GO" id="GO:0032259">
    <property type="term" value="P:methylation"/>
    <property type="evidence" value="ECO:0007669"/>
    <property type="project" value="UniProtKB-KW"/>
</dbReference>
<evidence type="ECO:0000313" key="4">
    <source>
        <dbReference type="EMBL" id="PQA60970.1"/>
    </source>
</evidence>
<dbReference type="OrthoDB" id="9795352at2"/>
<keyword evidence="5" id="KW-1185">Reference proteome</keyword>
<dbReference type="PANTHER" id="PTHR46429">
    <property type="entry name" value="23S RRNA (GUANOSINE-2'-O-)-METHYLTRANSFERASE RLMB"/>
    <property type="match status" value="1"/>
</dbReference>
<evidence type="ECO:0000313" key="5">
    <source>
        <dbReference type="Proteomes" id="UP000239590"/>
    </source>
</evidence>
<name>A0A2S7ITP9_9BACT</name>
<dbReference type="Gene3D" id="3.40.1280.10">
    <property type="match status" value="1"/>
</dbReference>
<dbReference type="SUPFAM" id="SSF75217">
    <property type="entry name" value="alpha/beta knot"/>
    <property type="match status" value="1"/>
</dbReference>
<dbReference type="InterPro" id="IPR029026">
    <property type="entry name" value="tRNA_m1G_MTases_N"/>
</dbReference>
<keyword evidence="1 4" id="KW-0489">Methyltransferase</keyword>
<comment type="caution">
    <text evidence="4">The sequence shown here is derived from an EMBL/GenBank/DDBJ whole genome shotgun (WGS) entry which is preliminary data.</text>
</comment>
<organism evidence="4 5">
    <name type="scientific">Siphonobacter curvatus</name>
    <dbReference type="NCBI Taxonomy" id="2094562"/>
    <lineage>
        <taxon>Bacteria</taxon>
        <taxon>Pseudomonadati</taxon>
        <taxon>Bacteroidota</taxon>
        <taxon>Cytophagia</taxon>
        <taxon>Cytophagales</taxon>
        <taxon>Cytophagaceae</taxon>
        <taxon>Siphonobacter</taxon>
    </lineage>
</organism>
<dbReference type="GO" id="GO:0005829">
    <property type="term" value="C:cytosol"/>
    <property type="evidence" value="ECO:0007669"/>
    <property type="project" value="TreeGrafter"/>
</dbReference>
<dbReference type="AlphaFoldDB" id="A0A2S7ITP9"/>
<sequence>MRKLSMDELDRLSVEEFKAAEKFPYSVLLDDVRSLNNVGSVFRTSDAFRVSTVYLGGITGTPPHRDITKTALGADESVHWEHVPDAVDFCKELKTKGVRIVAVEQAEASVGLPDFQPEPDGEYVFVFGNEVFGVNDKIIEIADLCLEIPQYGTKHSLNIAVTVGIVCWDFVYKRLAAKQ</sequence>
<dbReference type="InterPro" id="IPR001537">
    <property type="entry name" value="SpoU_MeTrfase"/>
</dbReference>
<dbReference type="RefSeq" id="WP_104713823.1">
    <property type="nucleotide sequence ID" value="NZ_PTRA01000001.1"/>
</dbReference>
<keyword evidence="2 4" id="KW-0808">Transferase</keyword>
<dbReference type="EMBL" id="PTRA01000001">
    <property type="protein sequence ID" value="PQA60970.1"/>
    <property type="molecule type" value="Genomic_DNA"/>
</dbReference>
<feature type="domain" description="tRNA/rRNA methyltransferase SpoU type" evidence="3">
    <location>
        <begin position="26"/>
        <end position="168"/>
    </location>
</feature>
<evidence type="ECO:0000256" key="1">
    <source>
        <dbReference type="ARBA" id="ARBA00022603"/>
    </source>
</evidence>
<accession>A0A2S7ITP9</accession>
<dbReference type="GO" id="GO:0003723">
    <property type="term" value="F:RNA binding"/>
    <property type="evidence" value="ECO:0007669"/>
    <property type="project" value="InterPro"/>
</dbReference>
<protein>
    <submittedName>
        <fullName evidence="4">RNA methyltransferase</fullName>
    </submittedName>
</protein>
<gene>
    <name evidence="4" type="ORF">C5O19_02555</name>
</gene>
<dbReference type="GO" id="GO:0008173">
    <property type="term" value="F:RNA methyltransferase activity"/>
    <property type="evidence" value="ECO:0007669"/>
    <property type="project" value="InterPro"/>
</dbReference>
<dbReference type="InterPro" id="IPR004441">
    <property type="entry name" value="rRNA_MeTrfase_TrmH"/>
</dbReference>
<dbReference type="Pfam" id="PF00588">
    <property type="entry name" value="SpoU_methylase"/>
    <property type="match status" value="1"/>
</dbReference>
<proteinExistence type="predicted"/>
<dbReference type="Proteomes" id="UP000239590">
    <property type="component" value="Unassembled WGS sequence"/>
</dbReference>
<reference evidence="5" key="1">
    <citation type="submission" date="2018-02" db="EMBL/GenBank/DDBJ databases">
        <title>Genome sequencing of Solimonas sp. HR-BB.</title>
        <authorList>
            <person name="Lee Y."/>
            <person name="Jeon C.O."/>
        </authorList>
    </citation>
    <scope>NUCLEOTIDE SEQUENCE [LARGE SCALE GENOMIC DNA]</scope>
    <source>
        <strain evidence="5">HR-U</strain>
    </source>
</reference>
<evidence type="ECO:0000256" key="2">
    <source>
        <dbReference type="ARBA" id="ARBA00022679"/>
    </source>
</evidence>
<dbReference type="GO" id="GO:0006396">
    <property type="term" value="P:RNA processing"/>
    <property type="evidence" value="ECO:0007669"/>
    <property type="project" value="InterPro"/>
</dbReference>
<dbReference type="PANTHER" id="PTHR46429:SF1">
    <property type="entry name" value="23S RRNA (GUANOSINE-2'-O-)-METHYLTRANSFERASE RLMB"/>
    <property type="match status" value="1"/>
</dbReference>